<organism evidence="1 2">
    <name type="scientific">Patella caerulea</name>
    <name type="common">Rayed Mediterranean limpet</name>
    <dbReference type="NCBI Taxonomy" id="87958"/>
    <lineage>
        <taxon>Eukaryota</taxon>
        <taxon>Metazoa</taxon>
        <taxon>Spiralia</taxon>
        <taxon>Lophotrochozoa</taxon>
        <taxon>Mollusca</taxon>
        <taxon>Gastropoda</taxon>
        <taxon>Patellogastropoda</taxon>
        <taxon>Patelloidea</taxon>
        <taxon>Patellidae</taxon>
        <taxon>Patella</taxon>
    </lineage>
</organism>
<dbReference type="AlphaFoldDB" id="A0AAN8P8A2"/>
<comment type="caution">
    <text evidence="1">The sequence shown here is derived from an EMBL/GenBank/DDBJ whole genome shotgun (WGS) entry which is preliminary data.</text>
</comment>
<dbReference type="Proteomes" id="UP001347796">
    <property type="component" value="Unassembled WGS sequence"/>
</dbReference>
<gene>
    <name evidence="1" type="ORF">SNE40_018642</name>
</gene>
<reference evidence="1 2" key="1">
    <citation type="submission" date="2024-01" db="EMBL/GenBank/DDBJ databases">
        <title>The genome of the rayed Mediterranean limpet Patella caerulea (Linnaeus, 1758).</title>
        <authorList>
            <person name="Anh-Thu Weber A."/>
            <person name="Halstead-Nussloch G."/>
        </authorList>
    </citation>
    <scope>NUCLEOTIDE SEQUENCE [LARGE SCALE GENOMIC DNA]</scope>
    <source>
        <strain evidence="1">AATW-2023a</strain>
        <tissue evidence="1">Whole specimen</tissue>
    </source>
</reference>
<name>A0AAN8P8A2_PATCE</name>
<evidence type="ECO:0000313" key="1">
    <source>
        <dbReference type="EMBL" id="KAK6170189.1"/>
    </source>
</evidence>
<keyword evidence="2" id="KW-1185">Reference proteome</keyword>
<proteinExistence type="predicted"/>
<evidence type="ECO:0000313" key="2">
    <source>
        <dbReference type="Proteomes" id="UP001347796"/>
    </source>
</evidence>
<accession>A0AAN8P8A2</accession>
<dbReference type="EMBL" id="JAZGQO010000014">
    <property type="protein sequence ID" value="KAK6170189.1"/>
    <property type="molecule type" value="Genomic_DNA"/>
</dbReference>
<protein>
    <submittedName>
        <fullName evidence="1">Uncharacterized protein</fullName>
    </submittedName>
</protein>
<sequence>MASDNSRYFIIRDMSLLPSLSSIFSKGSCQSLGIDMSSMVIISPTEEPMSLTSDNLEKQVAGCQSIILNVTHYEEVRMIPGFGSLKQVLACPRNQFYDVTRCGCS</sequence>